<dbReference type="GO" id="GO:0003700">
    <property type="term" value="F:DNA-binding transcription factor activity"/>
    <property type="evidence" value="ECO:0007669"/>
    <property type="project" value="TreeGrafter"/>
</dbReference>
<dbReference type="PRINTS" id="PR00455">
    <property type="entry name" value="HTHTETR"/>
</dbReference>
<name>A0A150P332_SORCE</name>
<organism evidence="6 7">
    <name type="scientific">Sorangium cellulosum</name>
    <name type="common">Polyangium cellulosum</name>
    <dbReference type="NCBI Taxonomy" id="56"/>
    <lineage>
        <taxon>Bacteria</taxon>
        <taxon>Pseudomonadati</taxon>
        <taxon>Myxococcota</taxon>
        <taxon>Polyangia</taxon>
        <taxon>Polyangiales</taxon>
        <taxon>Polyangiaceae</taxon>
        <taxon>Sorangium</taxon>
    </lineage>
</organism>
<proteinExistence type="predicted"/>
<evidence type="ECO:0000259" key="5">
    <source>
        <dbReference type="PROSITE" id="PS50977"/>
    </source>
</evidence>
<reference evidence="6 7" key="1">
    <citation type="submission" date="2014-02" db="EMBL/GenBank/DDBJ databases">
        <title>The small core and large imbalanced accessory genome model reveals a collaborative survival strategy of Sorangium cellulosum strains in nature.</title>
        <authorList>
            <person name="Han K."/>
            <person name="Peng R."/>
            <person name="Blom J."/>
            <person name="Li Y.-Z."/>
        </authorList>
    </citation>
    <scope>NUCLEOTIDE SEQUENCE [LARGE SCALE GENOMIC DNA]</scope>
    <source>
        <strain evidence="6 7">So0157-18</strain>
    </source>
</reference>
<dbReference type="Gene3D" id="1.10.357.10">
    <property type="entry name" value="Tetracycline Repressor, domain 2"/>
    <property type="match status" value="1"/>
</dbReference>
<evidence type="ECO:0000313" key="7">
    <source>
        <dbReference type="Proteomes" id="UP000075604"/>
    </source>
</evidence>
<evidence type="ECO:0000313" key="6">
    <source>
        <dbReference type="EMBL" id="KYF49633.1"/>
    </source>
</evidence>
<dbReference type="Pfam" id="PF00440">
    <property type="entry name" value="TetR_N"/>
    <property type="match status" value="1"/>
</dbReference>
<accession>A0A150P332</accession>
<dbReference type="Proteomes" id="UP000075604">
    <property type="component" value="Unassembled WGS sequence"/>
</dbReference>
<sequence length="220" mass="23607">MAHIDGRERRPRGLVQRAVGLPPGREELPEASCVSLTAMADVKDKLLAVAYRVLESEGPAALTTRRVCEEAGVTMPTLYHHFGNRDGLVAAVHAVALEKFMAKKRALTPTDDPVADLRKGCEHVLEFVQAHPSVTAALMARGIEQPSIFEPSYALMRHRLERCARAGALRVPIERAAEHVWAVVQGLALSIVASPSGAPPSRATSAGALDAVFQAIADQL</sequence>
<dbReference type="SUPFAM" id="SSF48498">
    <property type="entry name" value="Tetracyclin repressor-like, C-terminal domain"/>
    <property type="match status" value="1"/>
</dbReference>
<dbReference type="GO" id="GO:0000976">
    <property type="term" value="F:transcription cis-regulatory region binding"/>
    <property type="evidence" value="ECO:0007669"/>
    <property type="project" value="TreeGrafter"/>
</dbReference>
<feature type="domain" description="HTH tetR-type" evidence="5">
    <location>
        <begin position="40"/>
        <end position="100"/>
    </location>
</feature>
<dbReference type="InterPro" id="IPR050109">
    <property type="entry name" value="HTH-type_TetR-like_transc_reg"/>
</dbReference>
<dbReference type="PANTHER" id="PTHR30055">
    <property type="entry name" value="HTH-TYPE TRANSCRIPTIONAL REGULATOR RUTR"/>
    <property type="match status" value="1"/>
</dbReference>
<evidence type="ECO:0000256" key="2">
    <source>
        <dbReference type="ARBA" id="ARBA00023125"/>
    </source>
</evidence>
<keyword evidence="3" id="KW-0804">Transcription</keyword>
<evidence type="ECO:0000256" key="4">
    <source>
        <dbReference type="PROSITE-ProRule" id="PRU00335"/>
    </source>
</evidence>
<gene>
    <name evidence="6" type="ORF">BE04_38470</name>
</gene>
<dbReference type="AlphaFoldDB" id="A0A150P332"/>
<protein>
    <submittedName>
        <fullName evidence="6">TetR family transcriptional regulator</fullName>
    </submittedName>
</protein>
<dbReference type="InterPro" id="IPR001647">
    <property type="entry name" value="HTH_TetR"/>
</dbReference>
<keyword evidence="1" id="KW-0805">Transcription regulation</keyword>
<evidence type="ECO:0000256" key="3">
    <source>
        <dbReference type="ARBA" id="ARBA00023163"/>
    </source>
</evidence>
<dbReference type="InterPro" id="IPR036271">
    <property type="entry name" value="Tet_transcr_reg_TetR-rel_C_sf"/>
</dbReference>
<evidence type="ECO:0000256" key="1">
    <source>
        <dbReference type="ARBA" id="ARBA00023015"/>
    </source>
</evidence>
<dbReference type="PROSITE" id="PS50977">
    <property type="entry name" value="HTH_TETR_2"/>
    <property type="match status" value="1"/>
</dbReference>
<keyword evidence="2 4" id="KW-0238">DNA-binding</keyword>
<dbReference type="SUPFAM" id="SSF46689">
    <property type="entry name" value="Homeodomain-like"/>
    <property type="match status" value="1"/>
</dbReference>
<feature type="DNA-binding region" description="H-T-H motif" evidence="4">
    <location>
        <begin position="63"/>
        <end position="82"/>
    </location>
</feature>
<dbReference type="EMBL" id="JELX01004225">
    <property type="protein sequence ID" value="KYF49633.1"/>
    <property type="molecule type" value="Genomic_DNA"/>
</dbReference>
<dbReference type="PANTHER" id="PTHR30055:SF234">
    <property type="entry name" value="HTH-TYPE TRANSCRIPTIONAL REGULATOR BETI"/>
    <property type="match status" value="1"/>
</dbReference>
<comment type="caution">
    <text evidence="6">The sequence shown here is derived from an EMBL/GenBank/DDBJ whole genome shotgun (WGS) entry which is preliminary data.</text>
</comment>
<dbReference type="InterPro" id="IPR009057">
    <property type="entry name" value="Homeodomain-like_sf"/>
</dbReference>